<dbReference type="InterPro" id="IPR009057">
    <property type="entry name" value="Homeodomain-like_sf"/>
</dbReference>
<accession>A0A8H7R3Z4</accession>
<proteinExistence type="predicted"/>
<evidence type="ECO:0000313" key="3">
    <source>
        <dbReference type="Proteomes" id="UP000603453"/>
    </source>
</evidence>
<feature type="region of interest" description="Disordered" evidence="1">
    <location>
        <begin position="1"/>
        <end position="20"/>
    </location>
</feature>
<protein>
    <submittedName>
        <fullName evidence="2">Uncharacterized protein</fullName>
    </submittedName>
</protein>
<evidence type="ECO:0000256" key="1">
    <source>
        <dbReference type="SAM" id="MobiDB-lite"/>
    </source>
</evidence>
<comment type="caution">
    <text evidence="2">The sequence shown here is derived from an EMBL/GenBank/DDBJ whole genome shotgun (WGS) entry which is preliminary data.</text>
</comment>
<gene>
    <name evidence="2" type="ORF">INT47_012741</name>
</gene>
<reference evidence="2" key="1">
    <citation type="submission" date="2020-12" db="EMBL/GenBank/DDBJ databases">
        <title>Metabolic potential, ecology and presence of endohyphal bacteria is reflected in genomic diversity of Mucoromycotina.</title>
        <authorList>
            <person name="Muszewska A."/>
            <person name="Okrasinska A."/>
            <person name="Steczkiewicz K."/>
            <person name="Drgas O."/>
            <person name="Orlowska M."/>
            <person name="Perlinska-Lenart U."/>
            <person name="Aleksandrzak-Piekarczyk T."/>
            <person name="Szatraj K."/>
            <person name="Zielenkiewicz U."/>
            <person name="Pilsyk S."/>
            <person name="Malc E."/>
            <person name="Mieczkowski P."/>
            <person name="Kruszewska J.S."/>
            <person name="Biernat P."/>
            <person name="Pawlowska J."/>
        </authorList>
    </citation>
    <scope>NUCLEOTIDE SEQUENCE</scope>
    <source>
        <strain evidence="2">WA0000017839</strain>
    </source>
</reference>
<name>A0A8H7R3Z4_9FUNG</name>
<dbReference type="Gene3D" id="1.10.10.60">
    <property type="entry name" value="Homeodomain-like"/>
    <property type="match status" value="1"/>
</dbReference>
<dbReference type="Proteomes" id="UP000603453">
    <property type="component" value="Unassembled WGS sequence"/>
</dbReference>
<feature type="compositionally biased region" description="Polar residues" evidence="1">
    <location>
        <begin position="1"/>
        <end position="15"/>
    </location>
</feature>
<sequence>MPIEQNTSPQNQTEPTVRKRRTKYQTINGNFRKEIIKYWEDNRGVKTLKEMASNLRIPRSTLASITKIYENTGRVESFKRGGCQYVKMDDEQLQLIQDLVDENPSITLKAIQSRLQLQFNMKTPHSITGIDYALKKRLKYTLKKLHK</sequence>
<dbReference type="AlphaFoldDB" id="A0A8H7R3Z4"/>
<organism evidence="2 3">
    <name type="scientific">Mucor saturninus</name>
    <dbReference type="NCBI Taxonomy" id="64648"/>
    <lineage>
        <taxon>Eukaryota</taxon>
        <taxon>Fungi</taxon>
        <taxon>Fungi incertae sedis</taxon>
        <taxon>Mucoromycota</taxon>
        <taxon>Mucoromycotina</taxon>
        <taxon>Mucoromycetes</taxon>
        <taxon>Mucorales</taxon>
        <taxon>Mucorineae</taxon>
        <taxon>Mucoraceae</taxon>
        <taxon>Mucor</taxon>
    </lineage>
</organism>
<evidence type="ECO:0000313" key="2">
    <source>
        <dbReference type="EMBL" id="KAG2203808.1"/>
    </source>
</evidence>
<dbReference type="OrthoDB" id="2286369at2759"/>
<dbReference type="SUPFAM" id="SSF46689">
    <property type="entry name" value="Homeodomain-like"/>
    <property type="match status" value="1"/>
</dbReference>
<keyword evidence="3" id="KW-1185">Reference proteome</keyword>
<dbReference type="EMBL" id="JAEPRD010000049">
    <property type="protein sequence ID" value="KAG2203808.1"/>
    <property type="molecule type" value="Genomic_DNA"/>
</dbReference>